<evidence type="ECO:0000313" key="1">
    <source>
        <dbReference type="EMBL" id="RTE04304.1"/>
    </source>
</evidence>
<gene>
    <name evidence="1" type="ORF">EJQ19_26705</name>
</gene>
<dbReference type="RefSeq" id="WP_126144277.1">
    <property type="nucleotide sequence ID" value="NZ_RXHU01000093.1"/>
</dbReference>
<keyword evidence="2" id="KW-1185">Reference proteome</keyword>
<sequence length="89" mass="10255">MDKKSGIYSAQAEFHPIDNITWIARTQNEDKPGKQREAIVTFGDMIYKNLINGNYVFLSSVKLTGSRKEWCKQKGNLKLQVMLELLFES</sequence>
<dbReference type="Proteomes" id="UP000276128">
    <property type="component" value="Unassembled WGS sequence"/>
</dbReference>
<name>A0A3S0A7Q5_9BACL</name>
<dbReference type="EMBL" id="RXHU01000093">
    <property type="protein sequence ID" value="RTE04304.1"/>
    <property type="molecule type" value="Genomic_DNA"/>
</dbReference>
<accession>A0A3S0A7Q5</accession>
<comment type="caution">
    <text evidence="1">The sequence shown here is derived from an EMBL/GenBank/DDBJ whole genome shotgun (WGS) entry which is preliminary data.</text>
</comment>
<proteinExistence type="predicted"/>
<dbReference type="AlphaFoldDB" id="A0A3S0A7Q5"/>
<reference evidence="1 2" key="1">
    <citation type="submission" date="2018-12" db="EMBL/GenBank/DDBJ databases">
        <title>Bacillus ochoae sp. nov., Paenibacillus whitsoniae sp. nov., Paenibacillus spiritus sp. nov. Isolated from the Mars Exploration Rover during spacecraft assembly.</title>
        <authorList>
            <person name="Seuylemezian A."/>
            <person name="Vaishampayan P."/>
        </authorList>
    </citation>
    <scope>NUCLEOTIDE SEQUENCE [LARGE SCALE GENOMIC DNA]</scope>
    <source>
        <strain evidence="1 2">MER 54</strain>
    </source>
</reference>
<evidence type="ECO:0000313" key="2">
    <source>
        <dbReference type="Proteomes" id="UP000276128"/>
    </source>
</evidence>
<organism evidence="1 2">
    <name type="scientific">Paenibacillus whitsoniae</name>
    <dbReference type="NCBI Taxonomy" id="2496558"/>
    <lineage>
        <taxon>Bacteria</taxon>
        <taxon>Bacillati</taxon>
        <taxon>Bacillota</taxon>
        <taxon>Bacilli</taxon>
        <taxon>Bacillales</taxon>
        <taxon>Paenibacillaceae</taxon>
        <taxon>Paenibacillus</taxon>
    </lineage>
</organism>
<protein>
    <submittedName>
        <fullName evidence="1">Uncharacterized protein</fullName>
    </submittedName>
</protein>